<organism evidence="2 3">
    <name type="scientific">Phyllobacterium leguminum</name>
    <dbReference type="NCBI Taxonomy" id="314237"/>
    <lineage>
        <taxon>Bacteria</taxon>
        <taxon>Pseudomonadati</taxon>
        <taxon>Pseudomonadota</taxon>
        <taxon>Alphaproteobacteria</taxon>
        <taxon>Hyphomicrobiales</taxon>
        <taxon>Phyllobacteriaceae</taxon>
        <taxon>Phyllobacterium</taxon>
    </lineage>
</organism>
<keyword evidence="1" id="KW-0175">Coiled coil</keyword>
<evidence type="ECO:0000256" key="1">
    <source>
        <dbReference type="SAM" id="Coils"/>
    </source>
</evidence>
<evidence type="ECO:0000313" key="3">
    <source>
        <dbReference type="Proteomes" id="UP000247454"/>
    </source>
</evidence>
<dbReference type="Proteomes" id="UP000247454">
    <property type="component" value="Unassembled WGS sequence"/>
</dbReference>
<proteinExistence type="predicted"/>
<keyword evidence="3" id="KW-1185">Reference proteome</keyword>
<dbReference type="EMBL" id="QJTF01000012">
    <property type="protein sequence ID" value="PYE87538.1"/>
    <property type="molecule type" value="Genomic_DNA"/>
</dbReference>
<name>A0A318T1C1_9HYPH</name>
<dbReference type="AlphaFoldDB" id="A0A318T1C1"/>
<comment type="caution">
    <text evidence="2">The sequence shown here is derived from an EMBL/GenBank/DDBJ whole genome shotgun (WGS) entry which is preliminary data.</text>
</comment>
<gene>
    <name evidence="2" type="ORF">C7477_11239</name>
</gene>
<protein>
    <submittedName>
        <fullName evidence="2">Uncharacterized protein</fullName>
    </submittedName>
</protein>
<evidence type="ECO:0000313" key="2">
    <source>
        <dbReference type="EMBL" id="PYE87538.1"/>
    </source>
</evidence>
<feature type="coiled-coil region" evidence="1">
    <location>
        <begin position="54"/>
        <end position="103"/>
    </location>
</feature>
<accession>A0A318T1C1</accession>
<sequence>MEIAGKSGRQLKRYAAGDEPPFSVLKNLVSASDATLDWLTFGNAVSRMDHILQQRFLEKENKELKKKLRSADTIEEIEYLKEMLSLNQKLVVLEDQLVKMRDKSVLSRSRMTTPSFKLSEADIIELCGKAVIETYKRADIHLPTTALPGEIARFFEQVRLKIDHDTSREKLLSYIEEAAENLFKKLADARSQPGSGKRSA</sequence>
<reference evidence="2 3" key="1">
    <citation type="submission" date="2018-06" db="EMBL/GenBank/DDBJ databases">
        <title>Genomic Encyclopedia of Type Strains, Phase III (KMG-III): the genomes of soil and plant-associated and newly described type strains.</title>
        <authorList>
            <person name="Whitman W."/>
        </authorList>
    </citation>
    <scope>NUCLEOTIDE SEQUENCE [LARGE SCALE GENOMIC DNA]</scope>
    <source>
        <strain evidence="2 3">ORS 1419</strain>
    </source>
</reference>